<evidence type="ECO:0000256" key="2">
    <source>
        <dbReference type="ARBA" id="ARBA00023027"/>
    </source>
</evidence>
<evidence type="ECO:0000313" key="7">
    <source>
        <dbReference type="Proteomes" id="UP000255233"/>
    </source>
</evidence>
<feature type="binding site" evidence="3">
    <location>
        <position position="217"/>
    </location>
    <ligand>
        <name>NAD(+)</name>
        <dbReference type="ChEBI" id="CHEBI:57540"/>
    </ligand>
</feature>
<dbReference type="STRING" id="880526.GCA_000427365_01755"/>
<dbReference type="Gene3D" id="3.30.1600.10">
    <property type="entry name" value="SIR2/SIRT2 'Small Domain"/>
    <property type="match status" value="1"/>
</dbReference>
<keyword evidence="2 3" id="KW-0520">NAD</keyword>
<proteinExistence type="inferred from homology"/>
<comment type="similarity">
    <text evidence="3">Belongs to the sirtuin family. Class III subfamily.</text>
</comment>
<dbReference type="GO" id="GO:0070403">
    <property type="term" value="F:NAD+ binding"/>
    <property type="evidence" value="ECO:0007669"/>
    <property type="project" value="UniProtKB-UniRule"/>
</dbReference>
<evidence type="ECO:0000256" key="1">
    <source>
        <dbReference type="ARBA" id="ARBA00022679"/>
    </source>
</evidence>
<feature type="domain" description="Deacetylase sirtuin-type" evidence="5">
    <location>
        <begin position="1"/>
        <end position="231"/>
    </location>
</feature>
<evidence type="ECO:0000256" key="4">
    <source>
        <dbReference type="PROSITE-ProRule" id="PRU00236"/>
    </source>
</evidence>
<sequence length="235" mass="25543">MKSQKKVVVFTGAGMSADSGVSTFRDADGLWENHRIEDVCTPQAWARNPQAVLDFYNARRAQLDEVEPNAGHRAVAGLEKYFDRVVVVTQNVDDLHERAGSTRIIHLHGELRKARSERDPTVIVPAPGPTYLGDKGPDGAQLRPHIVFFGEAVPEYERALEAVRDADLFLVIGTSLAVYPAAGLIYQLRPEVPVWLVDPKPARVTIPNPLTVIAAGAASGVPPLVERIVAAETGE</sequence>
<accession>A0A379MT70</accession>
<comment type="function">
    <text evidence="3">NAD-dependent lysine deacetylase and desuccinylase that specifically removes acetyl and succinyl groups on target proteins. Modulates the activities of several proteins which are inactive in their acylated form.</text>
</comment>
<dbReference type="GO" id="GO:0036055">
    <property type="term" value="F:protein-succinyllysine desuccinylase activity"/>
    <property type="evidence" value="ECO:0007669"/>
    <property type="project" value="UniProtKB-UniRule"/>
</dbReference>
<feature type="binding site" evidence="3">
    <location>
        <begin position="173"/>
        <end position="175"/>
    </location>
    <ligand>
        <name>NAD(+)</name>
        <dbReference type="ChEBI" id="CHEBI:57540"/>
    </ligand>
</feature>
<gene>
    <name evidence="3 6" type="primary">cobB</name>
    <name evidence="6" type="ORF">NCTC11190_02063</name>
</gene>
<feature type="active site" description="Proton acceptor" evidence="3">
    <location>
        <position position="108"/>
    </location>
</feature>
<keyword evidence="3" id="KW-0963">Cytoplasm</keyword>
<dbReference type="PANTHER" id="PTHR11085:SF4">
    <property type="entry name" value="NAD-DEPENDENT PROTEIN DEACYLASE"/>
    <property type="match status" value="1"/>
</dbReference>
<comment type="caution">
    <text evidence="3 4">Lacks conserved residue(s) required for the propagation of feature annotation.</text>
</comment>
<keyword evidence="1" id="KW-0808">Transferase</keyword>
<dbReference type="InterPro" id="IPR050134">
    <property type="entry name" value="NAD-dep_sirtuin_deacylases"/>
</dbReference>
<dbReference type="EC" id="2.3.1.286" evidence="3"/>
<comment type="catalytic activity">
    <reaction evidence="3">
        <text>N(6)-acetyl-L-lysyl-[protein] + NAD(+) + H2O = 2''-O-acetyl-ADP-D-ribose + nicotinamide + L-lysyl-[protein]</text>
        <dbReference type="Rhea" id="RHEA:43636"/>
        <dbReference type="Rhea" id="RHEA-COMP:9752"/>
        <dbReference type="Rhea" id="RHEA-COMP:10731"/>
        <dbReference type="ChEBI" id="CHEBI:15377"/>
        <dbReference type="ChEBI" id="CHEBI:17154"/>
        <dbReference type="ChEBI" id="CHEBI:29969"/>
        <dbReference type="ChEBI" id="CHEBI:57540"/>
        <dbReference type="ChEBI" id="CHEBI:61930"/>
        <dbReference type="ChEBI" id="CHEBI:83767"/>
        <dbReference type="EC" id="2.3.1.286"/>
    </reaction>
</comment>
<dbReference type="SUPFAM" id="SSF52467">
    <property type="entry name" value="DHS-like NAD/FAD-binding domain"/>
    <property type="match status" value="1"/>
</dbReference>
<dbReference type="InterPro" id="IPR003000">
    <property type="entry name" value="Sirtuin"/>
</dbReference>
<feature type="binding site" evidence="3">
    <location>
        <begin position="90"/>
        <end position="93"/>
    </location>
    <ligand>
        <name>NAD(+)</name>
        <dbReference type="ChEBI" id="CHEBI:57540"/>
    </ligand>
</feature>
<dbReference type="PANTHER" id="PTHR11085">
    <property type="entry name" value="NAD-DEPENDENT PROTEIN DEACYLASE SIRTUIN-5, MITOCHONDRIAL-RELATED"/>
    <property type="match status" value="1"/>
</dbReference>
<name>A0A379MT70_9BACT</name>
<dbReference type="Gene3D" id="3.40.50.1220">
    <property type="entry name" value="TPP-binding domain"/>
    <property type="match status" value="1"/>
</dbReference>
<dbReference type="AlphaFoldDB" id="A0A379MT70"/>
<reference evidence="6 7" key="1">
    <citation type="submission" date="2018-06" db="EMBL/GenBank/DDBJ databases">
        <authorList>
            <consortium name="Pathogen Informatics"/>
            <person name="Doyle S."/>
        </authorList>
    </citation>
    <scope>NUCLEOTIDE SEQUENCE [LARGE SCALE GENOMIC DNA]</scope>
    <source>
        <strain evidence="6 7">NCTC11190</strain>
    </source>
</reference>
<dbReference type="PROSITE" id="PS50305">
    <property type="entry name" value="SIRTUIN"/>
    <property type="match status" value="1"/>
</dbReference>
<comment type="subcellular location">
    <subcellularLocation>
        <location evidence="3">Cytoplasm</location>
    </subcellularLocation>
</comment>
<dbReference type="EMBL" id="UGVL01000001">
    <property type="protein sequence ID" value="SUE34828.1"/>
    <property type="molecule type" value="Genomic_DNA"/>
</dbReference>
<dbReference type="HAMAP" id="MF_01121">
    <property type="entry name" value="Sirtuin_ClassIII"/>
    <property type="match status" value="1"/>
</dbReference>
<dbReference type="InterPro" id="IPR026591">
    <property type="entry name" value="Sirtuin_cat_small_dom_sf"/>
</dbReference>
<dbReference type="GO" id="GO:0036054">
    <property type="term" value="F:protein-malonyllysine demalonylase activity"/>
    <property type="evidence" value="ECO:0007669"/>
    <property type="project" value="InterPro"/>
</dbReference>
<feature type="binding site" evidence="3">
    <location>
        <position position="56"/>
    </location>
    <ligand>
        <name>substrate</name>
    </ligand>
</feature>
<organism evidence="6 7">
    <name type="scientific">Rikenella microfusus</name>
    <dbReference type="NCBI Taxonomy" id="28139"/>
    <lineage>
        <taxon>Bacteria</taxon>
        <taxon>Pseudomonadati</taxon>
        <taxon>Bacteroidota</taxon>
        <taxon>Bacteroidia</taxon>
        <taxon>Bacteroidales</taxon>
        <taxon>Rikenellaceae</taxon>
        <taxon>Rikenella</taxon>
    </lineage>
</organism>
<dbReference type="InterPro" id="IPR027546">
    <property type="entry name" value="Sirtuin_class_III"/>
</dbReference>
<dbReference type="InterPro" id="IPR029035">
    <property type="entry name" value="DHS-like_NAD/FAD-binding_dom"/>
</dbReference>
<keyword evidence="6" id="KW-0378">Hydrolase</keyword>
<dbReference type="RefSeq" id="WP_027291377.1">
    <property type="nucleotide sequence ID" value="NZ_CALVFX010000001.1"/>
</dbReference>
<comment type="domain">
    <text evidence="3">2 residues (Tyr-56 and Arg-59) present in a large hydrophobic pocket are probably involved in substrate specificity. They are important for desuccinylation activity, but dispensable for deacetylation activity.</text>
</comment>
<evidence type="ECO:0000256" key="3">
    <source>
        <dbReference type="HAMAP-Rule" id="MF_01121"/>
    </source>
</evidence>
<dbReference type="GO" id="GO:0017136">
    <property type="term" value="F:histone deacetylase activity, NAD-dependent"/>
    <property type="evidence" value="ECO:0007669"/>
    <property type="project" value="TreeGrafter"/>
</dbReference>
<feature type="binding site" evidence="3">
    <location>
        <position position="59"/>
    </location>
    <ligand>
        <name>substrate</name>
    </ligand>
</feature>
<protein>
    <recommendedName>
        <fullName evidence="3">NAD-dependent protein deacylase</fullName>
        <ecNumber evidence="3">2.3.1.286</ecNumber>
    </recommendedName>
    <alternativeName>
        <fullName evidence="3">Regulatory protein SIR2 homolog</fullName>
    </alternativeName>
</protein>
<dbReference type="Pfam" id="PF02146">
    <property type="entry name" value="SIR2"/>
    <property type="match status" value="1"/>
</dbReference>
<keyword evidence="7" id="KW-1185">Reference proteome</keyword>
<dbReference type="InterPro" id="IPR026590">
    <property type="entry name" value="Ssirtuin_cat_dom"/>
</dbReference>
<evidence type="ECO:0000313" key="6">
    <source>
        <dbReference type="EMBL" id="SUE34828.1"/>
    </source>
</evidence>
<comment type="catalytic activity">
    <reaction evidence="3">
        <text>N(6)-succinyl-L-lysyl-[protein] + NAD(+) + H2O = 2''-O-succinyl-ADP-D-ribose + nicotinamide + L-lysyl-[protein]</text>
        <dbReference type="Rhea" id="RHEA:47668"/>
        <dbReference type="Rhea" id="RHEA-COMP:9752"/>
        <dbReference type="Rhea" id="RHEA-COMP:11877"/>
        <dbReference type="ChEBI" id="CHEBI:15377"/>
        <dbReference type="ChEBI" id="CHEBI:17154"/>
        <dbReference type="ChEBI" id="CHEBI:29969"/>
        <dbReference type="ChEBI" id="CHEBI:57540"/>
        <dbReference type="ChEBI" id="CHEBI:87830"/>
        <dbReference type="ChEBI" id="CHEBI:87832"/>
    </reaction>
</comment>
<dbReference type="OrthoDB" id="9800582at2"/>
<feature type="binding site" evidence="3">
    <location>
        <begin position="12"/>
        <end position="31"/>
    </location>
    <ligand>
        <name>NAD(+)</name>
        <dbReference type="ChEBI" id="CHEBI:57540"/>
    </ligand>
</feature>
<dbReference type="Proteomes" id="UP000255233">
    <property type="component" value="Unassembled WGS sequence"/>
</dbReference>
<evidence type="ECO:0000259" key="5">
    <source>
        <dbReference type="PROSITE" id="PS50305"/>
    </source>
</evidence>
<dbReference type="GO" id="GO:0005737">
    <property type="term" value="C:cytoplasm"/>
    <property type="evidence" value="ECO:0007669"/>
    <property type="project" value="UniProtKB-SubCell"/>
</dbReference>